<comment type="caution">
    <text evidence="3">The sequence shown here is derived from an EMBL/GenBank/DDBJ whole genome shotgun (WGS) entry which is preliminary data.</text>
</comment>
<dbReference type="RefSeq" id="WP_202955164.1">
    <property type="nucleotide sequence ID" value="NZ_JAPCID010000053.1"/>
</dbReference>
<dbReference type="PROSITE" id="PS50887">
    <property type="entry name" value="GGDEF"/>
    <property type="match status" value="1"/>
</dbReference>
<evidence type="ECO:0000256" key="1">
    <source>
        <dbReference type="SAM" id="Phobius"/>
    </source>
</evidence>
<name>A0ABT4RSQ2_9ACTN</name>
<protein>
    <submittedName>
        <fullName evidence="3">GGDEF domain-containing protein</fullName>
    </submittedName>
</protein>
<dbReference type="NCBIfam" id="TIGR00254">
    <property type="entry name" value="GGDEF"/>
    <property type="match status" value="1"/>
</dbReference>
<evidence type="ECO:0000313" key="3">
    <source>
        <dbReference type="EMBL" id="MDA0141276.1"/>
    </source>
</evidence>
<dbReference type="Proteomes" id="UP001147700">
    <property type="component" value="Unassembled WGS sequence"/>
</dbReference>
<keyword evidence="1" id="KW-0812">Transmembrane</keyword>
<organism evidence="3 4">
    <name type="scientific">Solirubrobacter deserti</name>
    <dbReference type="NCBI Taxonomy" id="2282478"/>
    <lineage>
        <taxon>Bacteria</taxon>
        <taxon>Bacillati</taxon>
        <taxon>Actinomycetota</taxon>
        <taxon>Thermoleophilia</taxon>
        <taxon>Solirubrobacterales</taxon>
        <taxon>Solirubrobacteraceae</taxon>
        <taxon>Solirubrobacter</taxon>
    </lineage>
</organism>
<dbReference type="PANTHER" id="PTHR45138:SF24">
    <property type="entry name" value="DIGUANYLATE CYCLASE DGCC-RELATED"/>
    <property type="match status" value="1"/>
</dbReference>
<feature type="transmembrane region" description="Helical" evidence="1">
    <location>
        <begin position="85"/>
        <end position="102"/>
    </location>
</feature>
<dbReference type="Gene3D" id="3.30.70.270">
    <property type="match status" value="1"/>
</dbReference>
<evidence type="ECO:0000313" key="4">
    <source>
        <dbReference type="Proteomes" id="UP001147700"/>
    </source>
</evidence>
<reference evidence="3" key="1">
    <citation type="submission" date="2022-10" db="EMBL/GenBank/DDBJ databases">
        <title>The WGS of Solirubrobacter sp. CPCC 204708.</title>
        <authorList>
            <person name="Jiang Z."/>
        </authorList>
    </citation>
    <scope>NUCLEOTIDE SEQUENCE</scope>
    <source>
        <strain evidence="3">CPCC 204708</strain>
    </source>
</reference>
<sequence length="316" mass="33773">MGPVSGLLWLAATVVAVVCRFVPGAPDGHDALFWGLAGFTAAYSVACITRLIPWHRVSIEGHAITVVACQPLVATALYVTGGADAYLGPVLVLPMLYVAYFFPLRYAVPLGAVEILTYASPLLAGDQGHMLVHRTISYAVAYVGLVATIQFLKRRLVAAERHQHRIARVDPLTGLANRRAFDEALDAAFADDRTFTAALVDIDYFKQINDRFGHTTGDRVLRELAAHASAAVRSGDCLARIGGDEFALVAPGAGAETAERLSETLRAAGLRVDAGDGPVSLTVVAAVHPTDGEDRATLLRALDRRLHDIKDARASR</sequence>
<dbReference type="InterPro" id="IPR043128">
    <property type="entry name" value="Rev_trsase/Diguanyl_cyclase"/>
</dbReference>
<dbReference type="PANTHER" id="PTHR45138">
    <property type="entry name" value="REGULATORY COMPONENTS OF SENSORY TRANSDUCTION SYSTEM"/>
    <property type="match status" value="1"/>
</dbReference>
<evidence type="ECO:0000259" key="2">
    <source>
        <dbReference type="PROSITE" id="PS50887"/>
    </source>
</evidence>
<keyword evidence="1" id="KW-0472">Membrane</keyword>
<feature type="transmembrane region" description="Helical" evidence="1">
    <location>
        <begin position="59"/>
        <end position="79"/>
    </location>
</feature>
<dbReference type="SMART" id="SM00267">
    <property type="entry name" value="GGDEF"/>
    <property type="match status" value="1"/>
</dbReference>
<dbReference type="SUPFAM" id="SSF55073">
    <property type="entry name" value="Nucleotide cyclase"/>
    <property type="match status" value="1"/>
</dbReference>
<dbReference type="EMBL" id="JAPCID010000053">
    <property type="protein sequence ID" value="MDA0141276.1"/>
    <property type="molecule type" value="Genomic_DNA"/>
</dbReference>
<dbReference type="Pfam" id="PF00990">
    <property type="entry name" value="GGDEF"/>
    <property type="match status" value="1"/>
</dbReference>
<dbReference type="InterPro" id="IPR000160">
    <property type="entry name" value="GGDEF_dom"/>
</dbReference>
<proteinExistence type="predicted"/>
<keyword evidence="4" id="KW-1185">Reference proteome</keyword>
<gene>
    <name evidence="3" type="ORF">OJ962_27510</name>
</gene>
<feature type="transmembrane region" description="Helical" evidence="1">
    <location>
        <begin position="136"/>
        <end position="152"/>
    </location>
</feature>
<keyword evidence="1" id="KW-1133">Transmembrane helix</keyword>
<feature type="domain" description="GGDEF" evidence="2">
    <location>
        <begin position="193"/>
        <end position="316"/>
    </location>
</feature>
<feature type="transmembrane region" description="Helical" evidence="1">
    <location>
        <begin position="32"/>
        <end position="52"/>
    </location>
</feature>
<dbReference type="CDD" id="cd01949">
    <property type="entry name" value="GGDEF"/>
    <property type="match status" value="1"/>
</dbReference>
<accession>A0ABT4RSQ2</accession>
<dbReference type="InterPro" id="IPR029787">
    <property type="entry name" value="Nucleotide_cyclase"/>
</dbReference>
<dbReference type="InterPro" id="IPR050469">
    <property type="entry name" value="Diguanylate_Cyclase"/>
</dbReference>